<name>A0AAW2YJ82_9EUKA</name>
<dbReference type="InterPro" id="IPR036361">
    <property type="entry name" value="SAP_dom_sf"/>
</dbReference>
<dbReference type="Gene3D" id="1.10.720.30">
    <property type="entry name" value="SAP domain"/>
    <property type="match status" value="1"/>
</dbReference>
<dbReference type="AlphaFoldDB" id="A0AAW2YJ82"/>
<reference evidence="1 2" key="1">
    <citation type="submission" date="2024-03" db="EMBL/GenBank/DDBJ databases">
        <title>The Acrasis kona genome and developmental transcriptomes reveal deep origins of eukaryotic multicellular pathways.</title>
        <authorList>
            <person name="Sheikh S."/>
            <person name="Fu C.-J."/>
            <person name="Brown M.W."/>
            <person name="Baldauf S.L."/>
        </authorList>
    </citation>
    <scope>NUCLEOTIDE SEQUENCE [LARGE SCALE GENOMIC DNA]</scope>
    <source>
        <strain evidence="1 2">ATCC MYA-3509</strain>
    </source>
</reference>
<protein>
    <recommendedName>
        <fullName evidence="3">SAP domain-containing protein</fullName>
    </recommendedName>
</protein>
<evidence type="ECO:0000313" key="2">
    <source>
        <dbReference type="Proteomes" id="UP001431209"/>
    </source>
</evidence>
<proteinExistence type="predicted"/>
<evidence type="ECO:0008006" key="3">
    <source>
        <dbReference type="Google" id="ProtNLM"/>
    </source>
</evidence>
<gene>
    <name evidence="1" type="ORF">AKO1_005634</name>
</gene>
<dbReference type="Proteomes" id="UP001431209">
    <property type="component" value="Unassembled WGS sequence"/>
</dbReference>
<sequence length="150" mass="17165">MATIFNRTDFAALRRNCGTVRKQPSAAQFKQTIESGNLSDLQVAELKEIAKYLKTMKGFTDVKTSGTKQSLLDEISKHAYSDPNNAPTVEYRAKPWDGKQYVKVSKKSRYNPYTPIPGSDDYYMQRAAEYRKNIDKILDEINAETNSKRR</sequence>
<keyword evidence="2" id="KW-1185">Reference proteome</keyword>
<dbReference type="EMBL" id="JAOPGA020000108">
    <property type="protein sequence ID" value="KAL0476865.1"/>
    <property type="molecule type" value="Genomic_DNA"/>
</dbReference>
<evidence type="ECO:0000313" key="1">
    <source>
        <dbReference type="EMBL" id="KAL0476865.1"/>
    </source>
</evidence>
<organism evidence="1 2">
    <name type="scientific">Acrasis kona</name>
    <dbReference type="NCBI Taxonomy" id="1008807"/>
    <lineage>
        <taxon>Eukaryota</taxon>
        <taxon>Discoba</taxon>
        <taxon>Heterolobosea</taxon>
        <taxon>Tetramitia</taxon>
        <taxon>Eutetramitia</taxon>
        <taxon>Acrasidae</taxon>
        <taxon>Acrasis</taxon>
    </lineage>
</organism>
<comment type="caution">
    <text evidence="1">The sequence shown here is derived from an EMBL/GenBank/DDBJ whole genome shotgun (WGS) entry which is preliminary data.</text>
</comment>
<accession>A0AAW2YJ82</accession>